<dbReference type="InterPro" id="IPR039537">
    <property type="entry name" value="Retrotran_Ty1/copia-like"/>
</dbReference>
<feature type="region of interest" description="Disordered" evidence="3">
    <location>
        <begin position="145"/>
        <end position="179"/>
    </location>
</feature>
<keyword evidence="2" id="KW-0378">Hydrolase</keyword>
<organism evidence="6 7">
    <name type="scientific">Cucumis melo var. makuwa</name>
    <name type="common">Oriental melon</name>
    <dbReference type="NCBI Taxonomy" id="1194695"/>
    <lineage>
        <taxon>Eukaryota</taxon>
        <taxon>Viridiplantae</taxon>
        <taxon>Streptophyta</taxon>
        <taxon>Embryophyta</taxon>
        <taxon>Tracheophyta</taxon>
        <taxon>Spermatophyta</taxon>
        <taxon>Magnoliopsida</taxon>
        <taxon>eudicotyledons</taxon>
        <taxon>Gunneridae</taxon>
        <taxon>Pentapetalae</taxon>
        <taxon>rosids</taxon>
        <taxon>fabids</taxon>
        <taxon>Cucurbitales</taxon>
        <taxon>Cucurbitaceae</taxon>
        <taxon>Benincaseae</taxon>
        <taxon>Cucumis</taxon>
    </lineage>
</organism>
<dbReference type="GO" id="GO:0003676">
    <property type="term" value="F:nucleic acid binding"/>
    <property type="evidence" value="ECO:0007669"/>
    <property type="project" value="InterPro"/>
</dbReference>
<proteinExistence type="predicted"/>
<dbReference type="Proteomes" id="UP000321393">
    <property type="component" value="Unassembled WGS sequence"/>
</dbReference>
<evidence type="ECO:0000259" key="4">
    <source>
        <dbReference type="Pfam" id="PF07727"/>
    </source>
</evidence>
<dbReference type="PANTHER" id="PTHR42648:SF21">
    <property type="entry name" value="CYSTEINE-RICH RLK (RECEPTOR-LIKE PROTEIN KINASE) 8"/>
    <property type="match status" value="1"/>
</dbReference>
<dbReference type="EMBL" id="SSTE01022985">
    <property type="protein sequence ID" value="KAA0026048.1"/>
    <property type="molecule type" value="Genomic_DNA"/>
</dbReference>
<keyword evidence="1" id="KW-0479">Metal-binding</keyword>
<accession>A0A5A7SIP3</accession>
<gene>
    <name evidence="6" type="ORF">E6C27_scaffold581G00350</name>
</gene>
<sequence>MELSKGKTTLQEMARVMIHAKNLPLHFWAEAINTACHIHNRITTRSETNVTLYELWKGRKPNVKYFHIFGSTCYILVDKEYHRKWDAKSKQGLFLGYSQNSRTYRVFNNITETVMETINVLIKDSEYAMKNIDDEEGETPMVTLAPTSTPADSETTDSDLCSKPTPKEAGVKGTMSIPSSHVRKNHLSSSIIGDPSAGITTRKKDKVDYSKVIADLCYTSAIEPTSVKAVLKDEFWINAMQEELLQFKRKNVWALVPKPDEANIIRTKWIFKNKADESGCVTRNKSRFMAQGYAQIEGIDFDETFAPVARLVSKLFVDE</sequence>
<evidence type="ECO:0000259" key="5">
    <source>
        <dbReference type="Pfam" id="PF25597"/>
    </source>
</evidence>
<dbReference type="Gene3D" id="3.30.420.10">
    <property type="entry name" value="Ribonuclease H-like superfamily/Ribonuclease H"/>
    <property type="match status" value="1"/>
</dbReference>
<reference evidence="6 7" key="1">
    <citation type="submission" date="2019-08" db="EMBL/GenBank/DDBJ databases">
        <title>Draft genome sequences of two oriental melons (Cucumis melo L. var makuwa).</title>
        <authorList>
            <person name="Kwon S.-Y."/>
        </authorList>
    </citation>
    <scope>NUCLEOTIDE SEQUENCE [LARGE SCALE GENOMIC DNA]</scope>
    <source>
        <strain evidence="7">cv. SW 3</strain>
        <tissue evidence="6">Leaf</tissue>
    </source>
</reference>
<dbReference type="Pfam" id="PF07727">
    <property type="entry name" value="RVT_2"/>
    <property type="match status" value="1"/>
</dbReference>
<evidence type="ECO:0000313" key="7">
    <source>
        <dbReference type="Proteomes" id="UP000321393"/>
    </source>
</evidence>
<dbReference type="InterPro" id="IPR057670">
    <property type="entry name" value="SH3_retrovirus"/>
</dbReference>
<protein>
    <submittedName>
        <fullName evidence="6">Gag-pol polyprotein</fullName>
    </submittedName>
</protein>
<feature type="domain" description="Retroviral polymerase SH3-like" evidence="5">
    <location>
        <begin position="71"/>
        <end position="128"/>
    </location>
</feature>
<evidence type="ECO:0000313" key="6">
    <source>
        <dbReference type="EMBL" id="KAA0026048.1"/>
    </source>
</evidence>
<comment type="caution">
    <text evidence="6">The sequence shown here is derived from an EMBL/GenBank/DDBJ whole genome shotgun (WGS) entry which is preliminary data.</text>
</comment>
<dbReference type="InterPro" id="IPR036397">
    <property type="entry name" value="RNaseH_sf"/>
</dbReference>
<feature type="domain" description="Reverse transcriptase Ty1/copia-type" evidence="4">
    <location>
        <begin position="251"/>
        <end position="313"/>
    </location>
</feature>
<dbReference type="SUPFAM" id="SSF53098">
    <property type="entry name" value="Ribonuclease H-like"/>
    <property type="match status" value="1"/>
</dbReference>
<dbReference type="PANTHER" id="PTHR42648">
    <property type="entry name" value="TRANSPOSASE, PUTATIVE-RELATED"/>
    <property type="match status" value="1"/>
</dbReference>
<evidence type="ECO:0000256" key="3">
    <source>
        <dbReference type="SAM" id="MobiDB-lite"/>
    </source>
</evidence>
<dbReference type="InterPro" id="IPR013103">
    <property type="entry name" value="RVT_2"/>
</dbReference>
<name>A0A5A7SIP3_CUCMM</name>
<dbReference type="Pfam" id="PF25597">
    <property type="entry name" value="SH3_retrovirus"/>
    <property type="match status" value="1"/>
</dbReference>
<dbReference type="AlphaFoldDB" id="A0A5A7SIP3"/>
<dbReference type="InterPro" id="IPR012337">
    <property type="entry name" value="RNaseH-like_sf"/>
</dbReference>
<dbReference type="STRING" id="1194695.A0A5A7SIP3"/>
<evidence type="ECO:0000256" key="2">
    <source>
        <dbReference type="ARBA" id="ARBA00022801"/>
    </source>
</evidence>
<evidence type="ECO:0000256" key="1">
    <source>
        <dbReference type="ARBA" id="ARBA00022723"/>
    </source>
</evidence>
<dbReference type="GO" id="GO:0046872">
    <property type="term" value="F:metal ion binding"/>
    <property type="evidence" value="ECO:0007669"/>
    <property type="project" value="UniProtKB-KW"/>
</dbReference>
<dbReference type="OrthoDB" id="8048545at2759"/>
<dbReference type="GO" id="GO:0016787">
    <property type="term" value="F:hydrolase activity"/>
    <property type="evidence" value="ECO:0007669"/>
    <property type="project" value="UniProtKB-KW"/>
</dbReference>